<organism evidence="1 2">
    <name type="scientific">Caerostris extrusa</name>
    <name type="common">Bark spider</name>
    <name type="synonym">Caerostris bankana</name>
    <dbReference type="NCBI Taxonomy" id="172846"/>
    <lineage>
        <taxon>Eukaryota</taxon>
        <taxon>Metazoa</taxon>
        <taxon>Ecdysozoa</taxon>
        <taxon>Arthropoda</taxon>
        <taxon>Chelicerata</taxon>
        <taxon>Arachnida</taxon>
        <taxon>Araneae</taxon>
        <taxon>Araneomorphae</taxon>
        <taxon>Entelegynae</taxon>
        <taxon>Araneoidea</taxon>
        <taxon>Araneidae</taxon>
        <taxon>Caerostris</taxon>
    </lineage>
</organism>
<dbReference type="Proteomes" id="UP001054945">
    <property type="component" value="Unassembled WGS sequence"/>
</dbReference>
<keyword evidence="2" id="KW-1185">Reference proteome</keyword>
<evidence type="ECO:0000313" key="1">
    <source>
        <dbReference type="EMBL" id="GIY32397.1"/>
    </source>
</evidence>
<accession>A0AAV4SIN5</accession>
<gene>
    <name evidence="1" type="ORF">CEXT_266971</name>
</gene>
<reference evidence="1 2" key="1">
    <citation type="submission" date="2021-06" db="EMBL/GenBank/DDBJ databases">
        <title>Caerostris extrusa draft genome.</title>
        <authorList>
            <person name="Kono N."/>
            <person name="Arakawa K."/>
        </authorList>
    </citation>
    <scope>NUCLEOTIDE SEQUENCE [LARGE SCALE GENOMIC DNA]</scope>
</reference>
<comment type="caution">
    <text evidence="1">The sequence shown here is derived from an EMBL/GenBank/DDBJ whole genome shotgun (WGS) entry which is preliminary data.</text>
</comment>
<dbReference type="EMBL" id="BPLR01009502">
    <property type="protein sequence ID" value="GIY32397.1"/>
    <property type="molecule type" value="Genomic_DNA"/>
</dbReference>
<protein>
    <submittedName>
        <fullName evidence="1">Uncharacterized protein</fullName>
    </submittedName>
</protein>
<sequence>MEVFSGSTDIQHSFKYSSLFEAQVLTLFEGVGVSSNGSFSGSTDLCQHSLQVPQYDDGIWGSVSFSSIRIKWKCSLVLRIYYNTPFKYSTVMTSLFEGVEYRVWECAPSSFYSNLMEVFSGSTATVPDEISPYESAAACKLIQPLLQSLPRVNCKGSKVTANKLQNSRSDDSHFTIR</sequence>
<name>A0AAV4SIN5_CAEEX</name>
<evidence type="ECO:0000313" key="2">
    <source>
        <dbReference type="Proteomes" id="UP001054945"/>
    </source>
</evidence>
<dbReference type="AlphaFoldDB" id="A0AAV4SIN5"/>
<proteinExistence type="predicted"/>